<name>A0ABT6EVI1_9SYNE</name>
<dbReference type="EMBL" id="JAKKUT010000001">
    <property type="protein sequence ID" value="MDG2989790.1"/>
    <property type="molecule type" value="Genomic_DNA"/>
</dbReference>
<dbReference type="PANTHER" id="PTHR34800">
    <property type="entry name" value="TETRAPYRROLE-BINDING PROTEIN, CHLOROPLASTIC"/>
    <property type="match status" value="1"/>
</dbReference>
<gene>
    <name evidence="2" type="ORF">L3556_02390</name>
</gene>
<sequence>MAVSNDLTIQVIILLGILLGSCGVAPIPKPQLGSDRDLDFSQLETYLAAKNWQESDYETYTLMAASLGKRVPIVEPLEPSDLLELPCADLNSLDQLWHYHSNGRFGFTIQKNNYVAAGGRLKATSSLSTDRLVNFTDRIGWYSQPLKRFVSYRDADVTYREDPDFLPPKGFLPFVWWAAGVRDVFLSGGGGQLVEVTPELASHLFSRLDECQTSP</sequence>
<reference evidence="2" key="2">
    <citation type="submission" date="2022-01" db="EMBL/GenBank/DDBJ databases">
        <authorList>
            <person name="Zivanovic Y."/>
            <person name="Moreira D."/>
            <person name="Lopez-Garcia P."/>
        </authorList>
    </citation>
    <scope>NUCLEOTIDE SEQUENCE</scope>
    <source>
        <strain evidence="2">G9</strain>
    </source>
</reference>
<organism evidence="2 3">
    <name type="scientific">Candidatus Synechococcus calcipolaris G9</name>
    <dbReference type="NCBI Taxonomy" id="1497997"/>
    <lineage>
        <taxon>Bacteria</taxon>
        <taxon>Bacillati</taxon>
        <taxon>Cyanobacteriota</taxon>
        <taxon>Cyanophyceae</taxon>
        <taxon>Synechococcales</taxon>
        <taxon>Synechococcaceae</taxon>
        <taxon>Synechococcus</taxon>
    </lineage>
</organism>
<evidence type="ECO:0000313" key="3">
    <source>
        <dbReference type="Proteomes" id="UP001154265"/>
    </source>
</evidence>
<protein>
    <submittedName>
        <fullName evidence="2">GUN4 domain-containing protein</fullName>
    </submittedName>
</protein>
<dbReference type="Pfam" id="PF05419">
    <property type="entry name" value="GUN4"/>
    <property type="match status" value="1"/>
</dbReference>
<feature type="domain" description="GUN4-like" evidence="1">
    <location>
        <begin position="34"/>
        <end position="177"/>
    </location>
</feature>
<dbReference type="CDD" id="cd16383">
    <property type="entry name" value="GUN4"/>
    <property type="match status" value="1"/>
</dbReference>
<dbReference type="Proteomes" id="UP001154265">
    <property type="component" value="Unassembled WGS sequence"/>
</dbReference>
<reference evidence="2" key="1">
    <citation type="journal article" date="2022" name="Genome Biol. Evol.">
        <title>A New Gene Family Diagnostic for Intracellular Biomineralization of Amorphous Ca Carbonates by Cyanobacteria.</title>
        <authorList>
            <person name="Benzerara K."/>
            <person name="Duprat E."/>
            <person name="Bitard-Feildel T."/>
            <person name="Caumes G."/>
            <person name="Cassier-Chauvat C."/>
            <person name="Chauvat F."/>
            <person name="Dezi M."/>
            <person name="Diop S.I."/>
            <person name="Gaschignard G."/>
            <person name="Gorgen S."/>
            <person name="Gugger M."/>
            <person name="Lopez-Garcia P."/>
            <person name="Millet M."/>
            <person name="Skouri-Panet F."/>
            <person name="Moreira D."/>
            <person name="Callebaut I."/>
        </authorList>
    </citation>
    <scope>NUCLEOTIDE SEQUENCE</scope>
    <source>
        <strain evidence="2">G9</strain>
    </source>
</reference>
<dbReference type="Gene3D" id="1.10.10.1770">
    <property type="entry name" value="Gun4-like"/>
    <property type="match status" value="1"/>
</dbReference>
<comment type="caution">
    <text evidence="2">The sequence shown here is derived from an EMBL/GenBank/DDBJ whole genome shotgun (WGS) entry which is preliminary data.</text>
</comment>
<proteinExistence type="predicted"/>
<dbReference type="InterPro" id="IPR008629">
    <property type="entry name" value="GUN4-like"/>
</dbReference>
<dbReference type="SUPFAM" id="SSF140869">
    <property type="entry name" value="GUN4-like"/>
    <property type="match status" value="1"/>
</dbReference>
<accession>A0ABT6EVI1</accession>
<dbReference type="InterPro" id="IPR037215">
    <property type="entry name" value="GUN4-like_sf"/>
</dbReference>
<dbReference type="PANTHER" id="PTHR34800:SF1">
    <property type="entry name" value="TETRAPYRROLE-BINDING PROTEIN, CHLOROPLASTIC"/>
    <property type="match status" value="1"/>
</dbReference>
<keyword evidence="3" id="KW-1185">Reference proteome</keyword>
<dbReference type="RefSeq" id="WP_277865704.1">
    <property type="nucleotide sequence ID" value="NZ_JAKKUT010000001.1"/>
</dbReference>
<evidence type="ECO:0000259" key="1">
    <source>
        <dbReference type="Pfam" id="PF05419"/>
    </source>
</evidence>
<evidence type="ECO:0000313" key="2">
    <source>
        <dbReference type="EMBL" id="MDG2989790.1"/>
    </source>
</evidence>
<dbReference type="Gene3D" id="1.25.40.620">
    <property type="match status" value="1"/>
</dbReference>